<evidence type="ECO:0000256" key="5">
    <source>
        <dbReference type="ARBA" id="ARBA00023136"/>
    </source>
</evidence>
<evidence type="ECO:0000256" key="6">
    <source>
        <dbReference type="SAM" id="Phobius"/>
    </source>
</evidence>
<feature type="transmembrane region" description="Helical" evidence="6">
    <location>
        <begin position="226"/>
        <end position="246"/>
    </location>
</feature>
<proteinExistence type="predicted"/>
<keyword evidence="3 6" id="KW-0812">Transmembrane</keyword>
<protein>
    <submittedName>
        <fullName evidence="7">Oligopeptide transporter, OPT family</fullName>
    </submittedName>
</protein>
<dbReference type="InterPro" id="IPR045035">
    <property type="entry name" value="YSL-like"/>
</dbReference>
<feature type="transmembrane region" description="Helical" evidence="6">
    <location>
        <begin position="113"/>
        <end position="132"/>
    </location>
</feature>
<dbReference type="NCBIfam" id="TIGR00733">
    <property type="entry name" value="OPT family oligopeptide transporter"/>
    <property type="match status" value="1"/>
</dbReference>
<dbReference type="Pfam" id="PF03169">
    <property type="entry name" value="OPT"/>
    <property type="match status" value="1"/>
</dbReference>
<feature type="transmembrane region" description="Helical" evidence="6">
    <location>
        <begin position="26"/>
        <end position="46"/>
    </location>
</feature>
<feature type="transmembrane region" description="Helical" evidence="6">
    <location>
        <begin position="313"/>
        <end position="330"/>
    </location>
</feature>
<dbReference type="PANTHER" id="PTHR31645">
    <property type="entry name" value="OLIGOPEPTIDE TRANSPORTER YGL114W-RELATED"/>
    <property type="match status" value="1"/>
</dbReference>
<dbReference type="Proteomes" id="UP000179243">
    <property type="component" value="Unassembled WGS sequence"/>
</dbReference>
<feature type="transmembrane region" description="Helical" evidence="6">
    <location>
        <begin position="52"/>
        <end position="70"/>
    </location>
</feature>
<dbReference type="PANTHER" id="PTHR31645:SF0">
    <property type="entry name" value="OLIGOPEPTIDE TRANSPORTER YGL114W-RELATED"/>
    <property type="match status" value="1"/>
</dbReference>
<dbReference type="InterPro" id="IPR004814">
    <property type="entry name" value="Oligopep_transpt"/>
</dbReference>
<dbReference type="GO" id="GO:0016020">
    <property type="term" value="C:membrane"/>
    <property type="evidence" value="ECO:0007669"/>
    <property type="project" value="UniProtKB-SubCell"/>
</dbReference>
<dbReference type="AlphaFoldDB" id="A0A1F7FD54"/>
<accession>A0A1F7FD54</accession>
<feature type="transmembrane region" description="Helical" evidence="6">
    <location>
        <begin position="401"/>
        <end position="422"/>
    </location>
</feature>
<evidence type="ECO:0000313" key="8">
    <source>
        <dbReference type="Proteomes" id="UP000179243"/>
    </source>
</evidence>
<keyword evidence="4 6" id="KW-1133">Transmembrane helix</keyword>
<comment type="subcellular location">
    <subcellularLocation>
        <location evidence="1">Membrane</location>
        <topology evidence="1">Multi-pass membrane protein</topology>
    </subcellularLocation>
</comment>
<sequence>MNPKSDERLFPFIPSHQNLPEWTLRALLLSVVLAVVFGAANAYLGLKIGMTVSASIPAAVMSMAILRIFFRNVSILENNLVQTSASAGESLIAGVVFVVPALFFLNLAPSFLIIFLMAAAGGILGVVMMVPLRHTLMITEHAVLPFPEGTACAEVLKTGERKAGEAGLVFKGMGIGALFNIVRSGLGLFPGSIEFSFRRLYNLTVGMELSSIMLGVGFLVGPSVAFTLFAGGILRGCVVLPATTWFLGPAADPVDIGLFVRMIGAGGVAMGGLISVVKVVPVMYQSFCAVIKEYAKSDAGESERTHRNLSPKILAFLVLFAVVLSFFSLPRLTVVFPVSYGVVIPVILLLILVTSFFFVAVSARMVGLIGTTSQPVSGMTISALLLVSVVLYFMGVRGHQGMALALCAGTIICVAICLSGDISQDLKTGALLGATPSRQQAAELAGVLVAALVAGAIVILFQRSGDLQRLPAPQAHLMADIVKAVMTGQVNWVPIGVGAGLALAVFACGASPLAFAIGLYLPVSTSCALIVGGFMRRYFDKNSASVSVEKCVLLASGLIAGEALVGVVLAGVALAGVSLSLGITPGLAAGSAISIAVYACMAAYFFRQSRKKVILQT</sequence>
<organism evidence="7 8">
    <name type="scientific">Candidatus Raymondbacteria bacterium RIFOXYD12_FULL_49_13</name>
    <dbReference type="NCBI Taxonomy" id="1817890"/>
    <lineage>
        <taxon>Bacteria</taxon>
        <taxon>Raymondiibacteriota</taxon>
    </lineage>
</organism>
<feature type="transmembrane region" description="Helical" evidence="6">
    <location>
        <begin position="587"/>
        <end position="606"/>
    </location>
</feature>
<evidence type="ECO:0000256" key="3">
    <source>
        <dbReference type="ARBA" id="ARBA00022692"/>
    </source>
</evidence>
<feature type="transmembrane region" description="Helical" evidence="6">
    <location>
        <begin position="200"/>
        <end position="220"/>
    </location>
</feature>
<keyword evidence="5 6" id="KW-0472">Membrane</keyword>
<gene>
    <name evidence="7" type="ORF">A2519_18380</name>
</gene>
<feature type="transmembrane region" description="Helical" evidence="6">
    <location>
        <begin position="258"/>
        <end position="277"/>
    </location>
</feature>
<evidence type="ECO:0000313" key="7">
    <source>
        <dbReference type="EMBL" id="OGK04376.1"/>
    </source>
</evidence>
<evidence type="ECO:0000256" key="1">
    <source>
        <dbReference type="ARBA" id="ARBA00004141"/>
    </source>
</evidence>
<keyword evidence="2" id="KW-0813">Transport</keyword>
<comment type="caution">
    <text evidence="7">The sequence shown here is derived from an EMBL/GenBank/DDBJ whole genome shotgun (WGS) entry which is preliminary data.</text>
</comment>
<name>A0A1F7FD54_UNCRA</name>
<feature type="transmembrane region" description="Helical" evidence="6">
    <location>
        <begin position="375"/>
        <end position="394"/>
    </location>
</feature>
<dbReference type="EMBL" id="MFYX01000073">
    <property type="protein sequence ID" value="OGK04376.1"/>
    <property type="molecule type" value="Genomic_DNA"/>
</dbReference>
<feature type="transmembrane region" description="Helical" evidence="6">
    <location>
        <begin position="519"/>
        <end position="539"/>
    </location>
</feature>
<reference evidence="7 8" key="1">
    <citation type="journal article" date="2016" name="Nat. Commun.">
        <title>Thousands of microbial genomes shed light on interconnected biogeochemical processes in an aquifer system.</title>
        <authorList>
            <person name="Anantharaman K."/>
            <person name="Brown C.T."/>
            <person name="Hug L.A."/>
            <person name="Sharon I."/>
            <person name="Castelle C.J."/>
            <person name="Probst A.J."/>
            <person name="Thomas B.C."/>
            <person name="Singh A."/>
            <person name="Wilkins M.J."/>
            <person name="Karaoz U."/>
            <person name="Brodie E.L."/>
            <person name="Williams K.H."/>
            <person name="Hubbard S.S."/>
            <person name="Banfield J.F."/>
        </authorList>
    </citation>
    <scope>NUCLEOTIDE SEQUENCE [LARGE SCALE GENOMIC DNA]</scope>
</reference>
<evidence type="ECO:0000256" key="4">
    <source>
        <dbReference type="ARBA" id="ARBA00022989"/>
    </source>
</evidence>
<dbReference type="InterPro" id="IPR004813">
    <property type="entry name" value="OPT"/>
</dbReference>
<dbReference type="GO" id="GO:0035673">
    <property type="term" value="F:oligopeptide transmembrane transporter activity"/>
    <property type="evidence" value="ECO:0007669"/>
    <property type="project" value="InterPro"/>
</dbReference>
<feature type="transmembrane region" description="Helical" evidence="6">
    <location>
        <begin position="442"/>
        <end position="461"/>
    </location>
</feature>
<evidence type="ECO:0000256" key="2">
    <source>
        <dbReference type="ARBA" id="ARBA00022448"/>
    </source>
</evidence>
<feature type="transmembrane region" description="Helical" evidence="6">
    <location>
        <begin position="551"/>
        <end position="575"/>
    </location>
</feature>
<feature type="transmembrane region" description="Helical" evidence="6">
    <location>
        <begin position="91"/>
        <end position="107"/>
    </location>
</feature>
<feature type="transmembrane region" description="Helical" evidence="6">
    <location>
        <begin position="342"/>
        <end position="363"/>
    </location>
</feature>